<reference evidence="2 3" key="1">
    <citation type="submission" date="2020-08" db="EMBL/GenBank/DDBJ databases">
        <title>Sequencing the genomes of 1000 actinobacteria strains.</title>
        <authorList>
            <person name="Klenk H.-P."/>
        </authorList>
    </citation>
    <scope>NUCLEOTIDE SEQUENCE [LARGE SCALE GENOMIC DNA]</scope>
    <source>
        <strain evidence="2 3">DSM 24947</strain>
    </source>
</reference>
<accession>A0A7W7BS03</accession>
<comment type="caution">
    <text evidence="2">The sequence shown here is derived from an EMBL/GenBank/DDBJ whole genome shotgun (WGS) entry which is preliminary data.</text>
</comment>
<gene>
    <name evidence="2" type="ORF">BKA24_002496</name>
</gene>
<dbReference type="RefSeq" id="WP_184218713.1">
    <property type="nucleotide sequence ID" value="NZ_JACHMD010000001.1"/>
</dbReference>
<dbReference type="EMBL" id="JACHMD010000001">
    <property type="protein sequence ID" value="MBB4667787.1"/>
    <property type="molecule type" value="Genomic_DNA"/>
</dbReference>
<organism evidence="2 3">
    <name type="scientific">Microbacterium marinum</name>
    <dbReference type="NCBI Taxonomy" id="421115"/>
    <lineage>
        <taxon>Bacteria</taxon>
        <taxon>Bacillati</taxon>
        <taxon>Actinomycetota</taxon>
        <taxon>Actinomycetes</taxon>
        <taxon>Micrococcales</taxon>
        <taxon>Microbacteriaceae</taxon>
        <taxon>Microbacterium</taxon>
    </lineage>
</organism>
<name>A0A7W7BS03_9MICO</name>
<feature type="domain" description="DUF7882" evidence="1">
    <location>
        <begin position="1"/>
        <end position="96"/>
    </location>
</feature>
<proteinExistence type="predicted"/>
<dbReference type="Pfam" id="PF25355">
    <property type="entry name" value="DUF7882"/>
    <property type="match status" value="1"/>
</dbReference>
<sequence>MGVFTYGSNTRLSIDDRTLAHLEVVIGSKLRRGESFMFMWPRDTSEGGGRACVWINRASQLAYRYRGDARSRINPGWIELLASAANSPQGLHLVAEPDGERAAG</sequence>
<dbReference type="InterPro" id="IPR057204">
    <property type="entry name" value="DUF7882"/>
</dbReference>
<keyword evidence="3" id="KW-1185">Reference proteome</keyword>
<dbReference type="Proteomes" id="UP000573729">
    <property type="component" value="Unassembled WGS sequence"/>
</dbReference>
<evidence type="ECO:0000313" key="3">
    <source>
        <dbReference type="Proteomes" id="UP000573729"/>
    </source>
</evidence>
<evidence type="ECO:0000313" key="2">
    <source>
        <dbReference type="EMBL" id="MBB4667787.1"/>
    </source>
</evidence>
<protein>
    <recommendedName>
        <fullName evidence="1">DUF7882 domain-containing protein</fullName>
    </recommendedName>
</protein>
<dbReference type="AlphaFoldDB" id="A0A7W7BS03"/>
<evidence type="ECO:0000259" key="1">
    <source>
        <dbReference type="Pfam" id="PF25355"/>
    </source>
</evidence>